<dbReference type="AlphaFoldDB" id="A0A9W8ZHV3"/>
<dbReference type="EMBL" id="JAPEVA010000031">
    <property type="protein sequence ID" value="KAJ4405845.1"/>
    <property type="molecule type" value="Genomic_DNA"/>
</dbReference>
<evidence type="ECO:0000313" key="1">
    <source>
        <dbReference type="EMBL" id="KAJ4405845.1"/>
    </source>
</evidence>
<evidence type="ECO:0000313" key="2">
    <source>
        <dbReference type="Proteomes" id="UP001140510"/>
    </source>
</evidence>
<accession>A0A9W8ZHV3</accession>
<gene>
    <name evidence="1" type="ORF">N0V91_004954</name>
</gene>
<organism evidence="1 2">
    <name type="scientific">Didymella pomorum</name>
    <dbReference type="NCBI Taxonomy" id="749634"/>
    <lineage>
        <taxon>Eukaryota</taxon>
        <taxon>Fungi</taxon>
        <taxon>Dikarya</taxon>
        <taxon>Ascomycota</taxon>
        <taxon>Pezizomycotina</taxon>
        <taxon>Dothideomycetes</taxon>
        <taxon>Pleosporomycetidae</taxon>
        <taxon>Pleosporales</taxon>
        <taxon>Pleosporineae</taxon>
        <taxon>Didymellaceae</taxon>
        <taxon>Didymella</taxon>
    </lineage>
</organism>
<dbReference type="OrthoDB" id="2123952at2759"/>
<sequence>MAMDLGLHDIDVEITTDSECKQRAWFMILFFANKLSIIHHLPPLVTIGDPRFKTPPPSFGVTPEVSVVCQIDG</sequence>
<protein>
    <submittedName>
        <fullName evidence="1">Uncharacterized protein</fullName>
    </submittedName>
</protein>
<comment type="caution">
    <text evidence="1">The sequence shown here is derived from an EMBL/GenBank/DDBJ whole genome shotgun (WGS) entry which is preliminary data.</text>
</comment>
<reference evidence="1" key="1">
    <citation type="submission" date="2022-10" db="EMBL/GenBank/DDBJ databases">
        <title>Tapping the CABI collections for fungal endophytes: first genome assemblies for Collariella, Neodidymelliopsis, Ascochyta clinopodiicola, Didymella pomorum, Didymosphaeria variabile, Neocosmospora piperis and Neocucurbitaria cava.</title>
        <authorList>
            <person name="Hill R."/>
        </authorList>
    </citation>
    <scope>NUCLEOTIDE SEQUENCE</scope>
    <source>
        <strain evidence="1">IMI 355091</strain>
    </source>
</reference>
<name>A0A9W8ZHV3_9PLEO</name>
<dbReference type="CDD" id="cd12148">
    <property type="entry name" value="fungal_TF_MHR"/>
    <property type="match status" value="1"/>
</dbReference>
<dbReference type="Proteomes" id="UP001140510">
    <property type="component" value="Unassembled WGS sequence"/>
</dbReference>
<keyword evidence="2" id="KW-1185">Reference proteome</keyword>
<proteinExistence type="predicted"/>